<keyword evidence="8 10" id="KW-0675">Receptor</keyword>
<organism evidence="11 12">
    <name type="scientific">Culex pipiens pipiens</name>
    <name type="common">Northern house mosquito</name>
    <dbReference type="NCBI Taxonomy" id="38569"/>
    <lineage>
        <taxon>Eukaryota</taxon>
        <taxon>Metazoa</taxon>
        <taxon>Ecdysozoa</taxon>
        <taxon>Arthropoda</taxon>
        <taxon>Hexapoda</taxon>
        <taxon>Insecta</taxon>
        <taxon>Pterygota</taxon>
        <taxon>Neoptera</taxon>
        <taxon>Endopterygota</taxon>
        <taxon>Diptera</taxon>
        <taxon>Nematocera</taxon>
        <taxon>Culicoidea</taxon>
        <taxon>Culicidae</taxon>
        <taxon>Culicinae</taxon>
        <taxon>Culicini</taxon>
        <taxon>Culex</taxon>
        <taxon>Culex</taxon>
    </lineage>
</organism>
<evidence type="ECO:0000256" key="9">
    <source>
        <dbReference type="ARBA" id="ARBA00023224"/>
    </source>
</evidence>
<evidence type="ECO:0000256" key="5">
    <source>
        <dbReference type="ARBA" id="ARBA00022725"/>
    </source>
</evidence>
<keyword evidence="6 10" id="KW-1133">Transmembrane helix</keyword>
<evidence type="ECO:0000256" key="10">
    <source>
        <dbReference type="RuleBase" id="RU351113"/>
    </source>
</evidence>
<evidence type="ECO:0000256" key="4">
    <source>
        <dbReference type="ARBA" id="ARBA00022692"/>
    </source>
</evidence>
<feature type="transmembrane region" description="Helical" evidence="10">
    <location>
        <begin position="289"/>
        <end position="307"/>
    </location>
</feature>
<dbReference type="AlphaFoldDB" id="A0ABD1DIU8"/>
<evidence type="ECO:0000313" key="11">
    <source>
        <dbReference type="EMBL" id="KAL1399563.1"/>
    </source>
</evidence>
<name>A0ABD1DIU8_CULPP</name>
<dbReference type="GO" id="GO:0007165">
    <property type="term" value="P:signal transduction"/>
    <property type="evidence" value="ECO:0007669"/>
    <property type="project" value="UniProtKB-KW"/>
</dbReference>
<comment type="caution">
    <text evidence="10">Lacks conserved residue(s) required for the propagation of feature annotation.</text>
</comment>
<comment type="caution">
    <text evidence="11">The sequence shown here is derived from an EMBL/GenBank/DDBJ whole genome shotgun (WGS) entry which is preliminary data.</text>
</comment>
<keyword evidence="5 10" id="KW-0552">Olfaction</keyword>
<protein>
    <recommendedName>
        <fullName evidence="10">Odorant receptor</fullName>
    </recommendedName>
</protein>
<gene>
    <name evidence="11" type="ORF">pipiens_008121</name>
</gene>
<dbReference type="PANTHER" id="PTHR21137:SF35">
    <property type="entry name" value="ODORANT RECEPTOR 19A-RELATED"/>
    <property type="match status" value="1"/>
</dbReference>
<proteinExistence type="inferred from homology"/>
<dbReference type="GO" id="GO:0007608">
    <property type="term" value="P:sensory perception of smell"/>
    <property type="evidence" value="ECO:0007669"/>
    <property type="project" value="UniProtKB-KW"/>
</dbReference>
<dbReference type="PANTHER" id="PTHR21137">
    <property type="entry name" value="ODORANT RECEPTOR"/>
    <property type="match status" value="1"/>
</dbReference>
<dbReference type="InterPro" id="IPR004117">
    <property type="entry name" value="7tm6_olfct_rcpt"/>
</dbReference>
<evidence type="ECO:0000256" key="1">
    <source>
        <dbReference type="ARBA" id="ARBA00004651"/>
    </source>
</evidence>
<feature type="transmembrane region" description="Helical" evidence="10">
    <location>
        <begin position="85"/>
        <end position="107"/>
    </location>
</feature>
<evidence type="ECO:0000256" key="3">
    <source>
        <dbReference type="ARBA" id="ARBA00022606"/>
    </source>
</evidence>
<dbReference type="GO" id="GO:0005886">
    <property type="term" value="C:plasma membrane"/>
    <property type="evidence" value="ECO:0007669"/>
    <property type="project" value="UniProtKB-SubCell"/>
</dbReference>
<evidence type="ECO:0000256" key="2">
    <source>
        <dbReference type="ARBA" id="ARBA00022475"/>
    </source>
</evidence>
<sequence length="429" mass="49636">MTWMDFLARLRARFKSRIAAYDVNYTDVFFGVDYLMVAGGLHLNSRNPKLRRWWNLYRVMIVLTLPLLGWKLALNVSAGKQLDVILQSVQIVLGTAVALTRAVFMVLNYDRIMAVRRYVNRRIFGRNLESSWGIRAAGFYNIRWAVTSFSLFQLCAICPLSMMDLTRNDSFGLPFDLREFSGVLHTLVEKFYCLMLTGLTCNGVVNNATVYMILKGLLTELTVVAECFEGVMERAVRRGQAESESAAGPSKTRRHTRQRYFWNYLNEEFRDCVRLHQQFLNTLKVAKPLLNVTLLIAYYSTTLNIAFGTVYLLSTEPSQMGVYSCQVFYYVGMLMTECWILAHLVTKITDVNESIGDNVYALNWPEQLEYEPDFAHRYRATLDTMTTVMVRARHPLRLNCFGFFEFTLERFAELVNLAYSLVTFFRNFV</sequence>
<dbReference type="Proteomes" id="UP001562425">
    <property type="component" value="Unassembled WGS sequence"/>
</dbReference>
<dbReference type="Pfam" id="PF02949">
    <property type="entry name" value="7tm_6"/>
    <property type="match status" value="1"/>
</dbReference>
<keyword evidence="9 10" id="KW-0807">Transducer</keyword>
<evidence type="ECO:0000256" key="8">
    <source>
        <dbReference type="ARBA" id="ARBA00023170"/>
    </source>
</evidence>
<keyword evidence="4 10" id="KW-0812">Transmembrane</keyword>
<comment type="similarity">
    <text evidence="10">Belongs to the insect chemoreceptor superfamily. Heteromeric odorant receptor channel (TC 1.A.69) family.</text>
</comment>
<feature type="transmembrane region" description="Helical" evidence="10">
    <location>
        <begin position="327"/>
        <end position="345"/>
    </location>
</feature>
<accession>A0ABD1DIU8</accession>
<evidence type="ECO:0000313" key="12">
    <source>
        <dbReference type="Proteomes" id="UP001562425"/>
    </source>
</evidence>
<keyword evidence="12" id="KW-1185">Reference proteome</keyword>
<keyword evidence="2" id="KW-1003">Cell membrane</keyword>
<keyword evidence="7 10" id="KW-0472">Membrane</keyword>
<keyword evidence="3 10" id="KW-0716">Sensory transduction</keyword>
<dbReference type="EMBL" id="JBEHCU010005511">
    <property type="protein sequence ID" value="KAL1399563.1"/>
    <property type="molecule type" value="Genomic_DNA"/>
</dbReference>
<feature type="transmembrane region" description="Helical" evidence="10">
    <location>
        <begin position="56"/>
        <end position="73"/>
    </location>
</feature>
<evidence type="ECO:0000256" key="7">
    <source>
        <dbReference type="ARBA" id="ARBA00023136"/>
    </source>
</evidence>
<comment type="subcellular location">
    <subcellularLocation>
        <location evidence="1 10">Cell membrane</location>
        <topology evidence="1 10">Multi-pass membrane protein</topology>
    </subcellularLocation>
</comment>
<reference evidence="11 12" key="1">
    <citation type="submission" date="2024-05" db="EMBL/GenBank/DDBJ databases">
        <title>Culex pipiens pipiens assembly and annotation.</title>
        <authorList>
            <person name="Alout H."/>
            <person name="Durand T."/>
        </authorList>
    </citation>
    <scope>NUCLEOTIDE SEQUENCE [LARGE SCALE GENOMIC DNA]</scope>
    <source>
        <strain evidence="11">HA-2024</strain>
        <tissue evidence="11">Whole body</tissue>
    </source>
</reference>
<evidence type="ECO:0000256" key="6">
    <source>
        <dbReference type="ARBA" id="ARBA00022989"/>
    </source>
</evidence>